<organism evidence="2">
    <name type="scientific">Anguilla anguilla</name>
    <name type="common">European freshwater eel</name>
    <name type="synonym">Muraena anguilla</name>
    <dbReference type="NCBI Taxonomy" id="7936"/>
    <lineage>
        <taxon>Eukaryota</taxon>
        <taxon>Metazoa</taxon>
        <taxon>Chordata</taxon>
        <taxon>Craniata</taxon>
        <taxon>Vertebrata</taxon>
        <taxon>Euteleostomi</taxon>
        <taxon>Actinopterygii</taxon>
        <taxon>Neopterygii</taxon>
        <taxon>Teleostei</taxon>
        <taxon>Anguilliformes</taxon>
        <taxon>Anguillidae</taxon>
        <taxon>Anguilla</taxon>
    </lineage>
</organism>
<keyword evidence="1" id="KW-0812">Transmembrane</keyword>
<evidence type="ECO:0000256" key="1">
    <source>
        <dbReference type="SAM" id="Phobius"/>
    </source>
</evidence>
<dbReference type="AlphaFoldDB" id="A0A0E9V0D3"/>
<reference evidence="2" key="2">
    <citation type="journal article" date="2015" name="Fish Shellfish Immunol.">
        <title>Early steps in the European eel (Anguilla anguilla)-Vibrio vulnificus interaction in the gills: Role of the RtxA13 toxin.</title>
        <authorList>
            <person name="Callol A."/>
            <person name="Pajuelo D."/>
            <person name="Ebbesson L."/>
            <person name="Teles M."/>
            <person name="MacKenzie S."/>
            <person name="Amaro C."/>
        </authorList>
    </citation>
    <scope>NUCLEOTIDE SEQUENCE</scope>
</reference>
<evidence type="ECO:0000313" key="2">
    <source>
        <dbReference type="EMBL" id="JAH71446.1"/>
    </source>
</evidence>
<feature type="transmembrane region" description="Helical" evidence="1">
    <location>
        <begin position="35"/>
        <end position="53"/>
    </location>
</feature>
<sequence>MVYRKKISSFEIVFIKMSATSTHEHSRLRVVRRTWCVILGVIPLWIMHLICVMCF</sequence>
<proteinExistence type="predicted"/>
<keyword evidence="1" id="KW-0472">Membrane</keyword>
<protein>
    <submittedName>
        <fullName evidence="2">Uncharacterized protein</fullName>
    </submittedName>
</protein>
<name>A0A0E9V0D3_ANGAN</name>
<reference evidence="2" key="1">
    <citation type="submission" date="2014-11" db="EMBL/GenBank/DDBJ databases">
        <authorList>
            <person name="Amaro Gonzalez C."/>
        </authorList>
    </citation>
    <scope>NUCLEOTIDE SEQUENCE</scope>
</reference>
<accession>A0A0E9V0D3</accession>
<dbReference type="EMBL" id="GBXM01037131">
    <property type="protein sequence ID" value="JAH71446.1"/>
    <property type="molecule type" value="Transcribed_RNA"/>
</dbReference>
<keyword evidence="1" id="KW-1133">Transmembrane helix</keyword>